<comment type="caution">
    <text evidence="4">The sequence shown here is derived from an EMBL/GenBank/DDBJ whole genome shotgun (WGS) entry which is preliminary data.</text>
</comment>
<accession>A0A560MII9</accession>
<dbReference type="Pfam" id="PF25917">
    <property type="entry name" value="BSH_RND"/>
    <property type="match status" value="1"/>
</dbReference>
<keyword evidence="2" id="KW-0812">Transmembrane</keyword>
<dbReference type="Gene3D" id="1.10.287.470">
    <property type="entry name" value="Helix hairpin bin"/>
    <property type="match status" value="1"/>
</dbReference>
<dbReference type="Gene3D" id="2.40.50.100">
    <property type="match status" value="1"/>
</dbReference>
<dbReference type="AlphaFoldDB" id="A0A560MII9"/>
<evidence type="ECO:0000313" key="4">
    <source>
        <dbReference type="EMBL" id="TWC07188.1"/>
    </source>
</evidence>
<proteinExistence type="predicted"/>
<protein>
    <submittedName>
        <fullName evidence="4">Multidrug resistance efflux pump</fullName>
    </submittedName>
</protein>
<feature type="transmembrane region" description="Helical" evidence="2">
    <location>
        <begin position="345"/>
        <end position="368"/>
    </location>
</feature>
<evidence type="ECO:0000259" key="3">
    <source>
        <dbReference type="Pfam" id="PF25917"/>
    </source>
</evidence>
<dbReference type="Gene3D" id="2.40.30.170">
    <property type="match status" value="1"/>
</dbReference>
<dbReference type="InterPro" id="IPR058625">
    <property type="entry name" value="MdtA-like_BSH"/>
</dbReference>
<keyword evidence="2" id="KW-0472">Membrane</keyword>
<reference evidence="4 5" key="1">
    <citation type="submission" date="2019-06" db="EMBL/GenBank/DDBJ databases">
        <title>Genomic Encyclopedia of Type Strains, Phase IV (KMG-V): Genome sequencing to study the core and pangenomes of soil and plant-associated prokaryotes.</title>
        <authorList>
            <person name="Whitman W."/>
        </authorList>
    </citation>
    <scope>NUCLEOTIDE SEQUENCE [LARGE SCALE GENOMIC DNA]</scope>
    <source>
        <strain evidence="4 5">BR 10355</strain>
    </source>
</reference>
<keyword evidence="1" id="KW-0175">Coiled coil</keyword>
<name>A0A560MII9_9BRAD</name>
<keyword evidence="2" id="KW-1133">Transmembrane helix</keyword>
<dbReference type="RefSeq" id="WP_146984368.1">
    <property type="nucleotide sequence ID" value="NZ_VITY01000001.1"/>
</dbReference>
<evidence type="ECO:0000256" key="2">
    <source>
        <dbReference type="SAM" id="Phobius"/>
    </source>
</evidence>
<evidence type="ECO:0000313" key="5">
    <source>
        <dbReference type="Proteomes" id="UP000321304"/>
    </source>
</evidence>
<dbReference type="SUPFAM" id="SSF111369">
    <property type="entry name" value="HlyD-like secretion proteins"/>
    <property type="match status" value="2"/>
</dbReference>
<feature type="domain" description="Multidrug resistance protein MdtA-like barrel-sandwich hybrid" evidence="3">
    <location>
        <begin position="61"/>
        <end position="244"/>
    </location>
</feature>
<dbReference type="PANTHER" id="PTHR30386">
    <property type="entry name" value="MEMBRANE FUSION SUBUNIT OF EMRAB-TOLC MULTIDRUG EFFLUX PUMP"/>
    <property type="match status" value="1"/>
</dbReference>
<feature type="transmembrane region" description="Helical" evidence="2">
    <location>
        <begin position="27"/>
        <end position="51"/>
    </location>
</feature>
<dbReference type="EMBL" id="VITY01000001">
    <property type="protein sequence ID" value="TWC07188.1"/>
    <property type="molecule type" value="Genomic_DNA"/>
</dbReference>
<evidence type="ECO:0000256" key="1">
    <source>
        <dbReference type="SAM" id="Coils"/>
    </source>
</evidence>
<feature type="coiled-coil region" evidence="1">
    <location>
        <begin position="102"/>
        <end position="129"/>
    </location>
</feature>
<dbReference type="Proteomes" id="UP000321304">
    <property type="component" value="Unassembled WGS sequence"/>
</dbReference>
<dbReference type="OrthoDB" id="9811754at2"/>
<dbReference type="InterPro" id="IPR050739">
    <property type="entry name" value="MFP"/>
</dbReference>
<gene>
    <name evidence="4" type="ORF">FBZ93_101479</name>
</gene>
<sequence>MVIVLCLYILTMWLIFSKFRLVRWGWLSGTISLLIGGFILAIFLALFNYLTPSGRLTVTGRVVEMTPNVTGQIVAIPVKPNVPVKKDDVLFEIDPAPFQYKVNQLQASLAAAKQQTEILKSNYEQATANVAGLAAQASYNKKRLADIEALAADDANTRFQAQDKQVQYETVSAQLGAARAAQQSAKLALDSEIGGVNTSVAQLQAQLENANWELSQTSVRAPADGYVTVVALAVGDRALQARSAMSFIVEKEIALVGMFSQNGFQTIKEGAPVDIVFDNLPGRIYHAKIMAIPKGIGQGQIAVSGTLARTNALGGATVYPAEISIPDGINRDALRLGMSGTATAFANNAGVIGLLASILVWVSSYTAYL</sequence>
<dbReference type="PANTHER" id="PTHR30386:SF18">
    <property type="entry name" value="INNER MEMBRANE PROTEIN YIAV-RELATED"/>
    <property type="match status" value="1"/>
</dbReference>
<keyword evidence="5" id="KW-1185">Reference proteome</keyword>
<organism evidence="4 5">
    <name type="scientific">Bradyrhizobium macuxiense</name>
    <dbReference type="NCBI Taxonomy" id="1755647"/>
    <lineage>
        <taxon>Bacteria</taxon>
        <taxon>Pseudomonadati</taxon>
        <taxon>Pseudomonadota</taxon>
        <taxon>Alphaproteobacteria</taxon>
        <taxon>Hyphomicrobiales</taxon>
        <taxon>Nitrobacteraceae</taxon>
        <taxon>Bradyrhizobium</taxon>
    </lineage>
</organism>